<comment type="caution">
    <text evidence="2">The sequence shown here is derived from an EMBL/GenBank/DDBJ whole genome shotgun (WGS) entry which is preliminary data.</text>
</comment>
<dbReference type="OrthoDB" id="670341at2"/>
<dbReference type="Proteomes" id="UP000240572">
    <property type="component" value="Unassembled WGS sequence"/>
</dbReference>
<dbReference type="EMBL" id="PYGD01000005">
    <property type="protein sequence ID" value="PSK91641.1"/>
    <property type="molecule type" value="Genomic_DNA"/>
</dbReference>
<dbReference type="InterPro" id="IPR058087">
    <property type="entry name" value="XAC2610_dom"/>
</dbReference>
<accession>A0A2P8D342</accession>
<evidence type="ECO:0000313" key="2">
    <source>
        <dbReference type="EMBL" id="PSK91641.1"/>
    </source>
</evidence>
<evidence type="ECO:0000256" key="1">
    <source>
        <dbReference type="SAM" id="SignalP"/>
    </source>
</evidence>
<dbReference type="AlphaFoldDB" id="A0A2P8D342"/>
<feature type="chain" id="PRO_5015167540" description="VCBS repeat protein" evidence="1">
    <location>
        <begin position="20"/>
        <end position="201"/>
    </location>
</feature>
<gene>
    <name evidence="2" type="ORF">B0I18_105226</name>
</gene>
<evidence type="ECO:0000313" key="3">
    <source>
        <dbReference type="Proteomes" id="UP000240572"/>
    </source>
</evidence>
<dbReference type="SUPFAM" id="SSF69318">
    <property type="entry name" value="Integrin alpha N-terminal domain"/>
    <property type="match status" value="1"/>
</dbReference>
<feature type="signal peptide" evidence="1">
    <location>
        <begin position="1"/>
        <end position="19"/>
    </location>
</feature>
<dbReference type="NCBIfam" id="NF047539">
    <property type="entry name" value="XAC2610_fam"/>
    <property type="match status" value="1"/>
</dbReference>
<name>A0A2P8D342_9BACT</name>
<keyword evidence="3" id="KW-1185">Reference proteome</keyword>
<proteinExistence type="predicted"/>
<dbReference type="InterPro" id="IPR028994">
    <property type="entry name" value="Integrin_alpha_N"/>
</dbReference>
<reference evidence="2 3" key="1">
    <citation type="submission" date="2018-03" db="EMBL/GenBank/DDBJ databases">
        <title>Genomic Encyclopedia of Type Strains, Phase III (KMG-III): the genomes of soil and plant-associated and newly described type strains.</title>
        <authorList>
            <person name="Whitman W."/>
        </authorList>
    </citation>
    <scope>NUCLEOTIDE SEQUENCE [LARGE SCALE GENOMIC DNA]</scope>
    <source>
        <strain evidence="2 3">CGMCC 1.12700</strain>
    </source>
</reference>
<organism evidence="2 3">
    <name type="scientific">Taibaiella chishuiensis</name>
    <dbReference type="NCBI Taxonomy" id="1434707"/>
    <lineage>
        <taxon>Bacteria</taxon>
        <taxon>Pseudomonadati</taxon>
        <taxon>Bacteroidota</taxon>
        <taxon>Chitinophagia</taxon>
        <taxon>Chitinophagales</taxon>
        <taxon>Chitinophagaceae</taxon>
        <taxon>Taibaiella</taxon>
    </lineage>
</organism>
<dbReference type="RefSeq" id="WP_106523532.1">
    <property type="nucleotide sequence ID" value="NZ_PYGD01000005.1"/>
</dbReference>
<protein>
    <recommendedName>
        <fullName evidence="4">VCBS repeat protein</fullName>
    </recommendedName>
</protein>
<sequence length="201" mass="22762">MQPFTVLLVLLGLALRATAQEIATVPCDAVYPGKGYLVRLQVFNNQETDETRANMVFSFCQQEKGQERALFRDSVFSSNPSVDFEDFNNDGIKDILLQHYSDVRSNQGSYLYLVDTVTGRLKKIKGFEQIKNPLYIAADNLVSNTVMSGTNWSGFYQVQGDHVRDFGITIDGDDDKAREQALRKIRKRKDWVAPAAGQRQR</sequence>
<keyword evidence="1" id="KW-0732">Signal</keyword>
<evidence type="ECO:0008006" key="4">
    <source>
        <dbReference type="Google" id="ProtNLM"/>
    </source>
</evidence>